<reference evidence="1" key="1">
    <citation type="journal article" date="2021" name="Proc. Natl. Acad. Sci. U.S.A.">
        <title>A Catalog of Tens of Thousands of Viruses from Human Metagenomes Reveals Hidden Associations with Chronic Diseases.</title>
        <authorList>
            <person name="Tisza M.J."/>
            <person name="Buck C.B."/>
        </authorList>
    </citation>
    <scope>NUCLEOTIDE SEQUENCE</scope>
    <source>
        <strain evidence="1">CtGns7</strain>
    </source>
</reference>
<accession>A0A8S5S950</accession>
<proteinExistence type="predicted"/>
<sequence>MRARASPILKPLSIAIIKISFYLNKIYIYIKFKSRTHLLNKISFIKREYN</sequence>
<dbReference type="EMBL" id="BK032555">
    <property type="protein sequence ID" value="DAF47462.1"/>
    <property type="molecule type" value="Genomic_DNA"/>
</dbReference>
<organism evidence="1">
    <name type="scientific">Phage sp. ctGns7</name>
    <dbReference type="NCBI Taxonomy" id="2828003"/>
    <lineage>
        <taxon>Viruses</taxon>
    </lineage>
</organism>
<evidence type="ECO:0000313" key="1">
    <source>
        <dbReference type="EMBL" id="DAF47462.1"/>
    </source>
</evidence>
<protein>
    <submittedName>
        <fullName evidence="1">Uncharacterized protein</fullName>
    </submittedName>
</protein>
<name>A0A8S5S950_9VIRU</name>